<protein>
    <submittedName>
        <fullName evidence="9">Putative D,D-dipeptide transport system permease protein DdpC</fullName>
    </submittedName>
</protein>
<dbReference type="GO" id="GO:0005886">
    <property type="term" value="C:plasma membrane"/>
    <property type="evidence" value="ECO:0007669"/>
    <property type="project" value="UniProtKB-SubCell"/>
</dbReference>
<organism evidence="9">
    <name type="scientific">bioreactor metagenome</name>
    <dbReference type="NCBI Taxonomy" id="1076179"/>
    <lineage>
        <taxon>unclassified sequences</taxon>
        <taxon>metagenomes</taxon>
        <taxon>ecological metagenomes</taxon>
    </lineage>
</organism>
<feature type="transmembrane region" description="Helical" evidence="7">
    <location>
        <begin position="116"/>
        <end position="137"/>
    </location>
</feature>
<dbReference type="PROSITE" id="PS50928">
    <property type="entry name" value="ABC_TM1"/>
    <property type="match status" value="1"/>
</dbReference>
<evidence type="ECO:0000256" key="3">
    <source>
        <dbReference type="ARBA" id="ARBA00022475"/>
    </source>
</evidence>
<dbReference type="PANTHER" id="PTHR43386">
    <property type="entry name" value="OLIGOPEPTIDE TRANSPORT SYSTEM PERMEASE PROTEIN APPC"/>
    <property type="match status" value="1"/>
</dbReference>
<keyword evidence="4 7" id="KW-0812">Transmembrane</keyword>
<keyword evidence="5 7" id="KW-1133">Transmembrane helix</keyword>
<dbReference type="AlphaFoldDB" id="A0A645A458"/>
<dbReference type="InterPro" id="IPR035906">
    <property type="entry name" value="MetI-like_sf"/>
</dbReference>
<evidence type="ECO:0000313" key="9">
    <source>
        <dbReference type="EMBL" id="MPM44564.1"/>
    </source>
</evidence>
<proteinExistence type="predicted"/>
<feature type="transmembrane region" description="Helical" evidence="7">
    <location>
        <begin position="78"/>
        <end position="104"/>
    </location>
</feature>
<sequence length="151" mass="16191">MKRIRWHSAPKGRFLFWSAVVALLLLCALLGPLLGPHDPYLVDLSQVNRPPTGEYLMGTDYLGRYVFSRLLTGASRSAFAAILVFAMTFIAGTAVGVLSGYFGGDVDSVLMRITDAVLTFPSLVFTVAVAGMLGGGMRNCVIAMTVMGWPA</sequence>
<keyword evidence="6 7" id="KW-0472">Membrane</keyword>
<gene>
    <name evidence="9" type="primary">ddpC_8</name>
    <name evidence="9" type="ORF">SDC9_91243</name>
</gene>
<comment type="subcellular location">
    <subcellularLocation>
        <location evidence="1">Cell membrane</location>
        <topology evidence="1">Multi-pass membrane protein</topology>
    </subcellularLocation>
</comment>
<reference evidence="9" key="1">
    <citation type="submission" date="2019-08" db="EMBL/GenBank/DDBJ databases">
        <authorList>
            <person name="Kucharzyk K."/>
            <person name="Murdoch R.W."/>
            <person name="Higgins S."/>
            <person name="Loffler F."/>
        </authorList>
    </citation>
    <scope>NUCLEOTIDE SEQUENCE</scope>
</reference>
<dbReference type="PANTHER" id="PTHR43386:SF1">
    <property type="entry name" value="D,D-DIPEPTIDE TRANSPORT SYSTEM PERMEASE PROTEIN DDPC-RELATED"/>
    <property type="match status" value="1"/>
</dbReference>
<evidence type="ECO:0000256" key="5">
    <source>
        <dbReference type="ARBA" id="ARBA00022989"/>
    </source>
</evidence>
<name>A0A645A458_9ZZZZ</name>
<keyword evidence="3" id="KW-1003">Cell membrane</keyword>
<comment type="caution">
    <text evidence="9">The sequence shown here is derived from an EMBL/GenBank/DDBJ whole genome shotgun (WGS) entry which is preliminary data.</text>
</comment>
<dbReference type="GO" id="GO:0055085">
    <property type="term" value="P:transmembrane transport"/>
    <property type="evidence" value="ECO:0007669"/>
    <property type="project" value="InterPro"/>
</dbReference>
<evidence type="ECO:0000256" key="2">
    <source>
        <dbReference type="ARBA" id="ARBA00022448"/>
    </source>
</evidence>
<dbReference type="EMBL" id="VSSQ01010526">
    <property type="protein sequence ID" value="MPM44564.1"/>
    <property type="molecule type" value="Genomic_DNA"/>
</dbReference>
<feature type="domain" description="ABC transmembrane type-1" evidence="8">
    <location>
        <begin position="74"/>
        <end position="151"/>
    </location>
</feature>
<evidence type="ECO:0000256" key="4">
    <source>
        <dbReference type="ARBA" id="ARBA00022692"/>
    </source>
</evidence>
<evidence type="ECO:0000256" key="7">
    <source>
        <dbReference type="SAM" id="Phobius"/>
    </source>
</evidence>
<feature type="transmembrane region" description="Helical" evidence="7">
    <location>
        <begin position="12"/>
        <end position="34"/>
    </location>
</feature>
<dbReference type="InterPro" id="IPR000515">
    <property type="entry name" value="MetI-like"/>
</dbReference>
<evidence type="ECO:0000256" key="1">
    <source>
        <dbReference type="ARBA" id="ARBA00004651"/>
    </source>
</evidence>
<dbReference type="SUPFAM" id="SSF161098">
    <property type="entry name" value="MetI-like"/>
    <property type="match status" value="1"/>
</dbReference>
<dbReference type="InterPro" id="IPR050366">
    <property type="entry name" value="BP-dependent_transpt_permease"/>
</dbReference>
<evidence type="ECO:0000256" key="6">
    <source>
        <dbReference type="ARBA" id="ARBA00023136"/>
    </source>
</evidence>
<evidence type="ECO:0000259" key="8">
    <source>
        <dbReference type="PROSITE" id="PS50928"/>
    </source>
</evidence>
<keyword evidence="2" id="KW-0813">Transport</keyword>
<accession>A0A645A458</accession>